<dbReference type="OrthoDB" id="9803432at2"/>
<comment type="function">
    <text evidence="11">A helicase/nuclease that prepares dsDNA breaks (DSB) for recombinational DNA repair. Binds to DSBs and unwinds DNA via a highly rapid and processive ATP-dependent bidirectional helicase activity. Unwinds dsDNA until it encounters a Chi (crossover hotspot instigator) sequence from the 3' direction. Cuts ssDNA a few nucleotides 3' to the Chi site. The properties and activities of the enzyme are changed at Chi. The Chi-altered holoenzyme produces a long 3'-ssDNA overhang and facilitates RecA-binding to the ssDNA for homologous DNA recombination and repair. Holoenzyme degrades any linearized DNA that is unable to undergo homologous recombination. In the holoenzyme this subunit has ssDNA-dependent ATPase and 5'-3' helicase activity. When added to pre-assembled RecBC greatly stimulates nuclease activity and augments holoenzyme processivity. Negatively regulates the RecA-loading ability of RecBCD.</text>
</comment>
<evidence type="ECO:0000256" key="7">
    <source>
        <dbReference type="ARBA" id="ARBA00022840"/>
    </source>
</evidence>
<evidence type="ECO:0000256" key="4">
    <source>
        <dbReference type="ARBA" id="ARBA00022801"/>
    </source>
</evidence>
<gene>
    <name evidence="11 14" type="primary">recD</name>
    <name evidence="14" type="ORF">BUCISPPA3004_296</name>
</gene>
<keyword evidence="5 11" id="KW-0347">Helicase</keyword>
<name>A0A451DEI9_9GAMM</name>
<evidence type="ECO:0000256" key="11">
    <source>
        <dbReference type="HAMAP-Rule" id="MF_01487"/>
    </source>
</evidence>
<evidence type="ECO:0000256" key="9">
    <source>
        <dbReference type="ARBA" id="ARBA00023204"/>
    </source>
</evidence>
<dbReference type="GO" id="GO:0005524">
    <property type="term" value="F:ATP binding"/>
    <property type="evidence" value="ECO:0007669"/>
    <property type="project" value="UniProtKB-UniRule"/>
</dbReference>
<dbReference type="PANTHER" id="PTHR43788:SF6">
    <property type="entry name" value="DNA HELICASE B"/>
    <property type="match status" value="1"/>
</dbReference>
<dbReference type="Gene3D" id="3.40.50.300">
    <property type="entry name" value="P-loop containing nucleotide triphosphate hydrolases"/>
    <property type="match status" value="3"/>
</dbReference>
<dbReference type="EC" id="5.6.2.3" evidence="11"/>
<accession>A0A451DEI9</accession>
<dbReference type="InterPro" id="IPR041851">
    <property type="entry name" value="RecD_N_sf"/>
</dbReference>
<organism evidence="14 15">
    <name type="scientific">Buchnera aphidicola</name>
    <name type="common">Cinara splendens</name>
    <dbReference type="NCBI Taxonomy" id="2518979"/>
    <lineage>
        <taxon>Bacteria</taxon>
        <taxon>Pseudomonadati</taxon>
        <taxon>Pseudomonadota</taxon>
        <taxon>Gammaproteobacteria</taxon>
        <taxon>Enterobacterales</taxon>
        <taxon>Erwiniaceae</taxon>
        <taxon>Buchnera</taxon>
    </lineage>
</organism>
<evidence type="ECO:0000256" key="6">
    <source>
        <dbReference type="ARBA" id="ARBA00022839"/>
    </source>
</evidence>
<comment type="catalytic activity">
    <reaction evidence="11">
        <text>ATP + H2O = ADP + phosphate + H(+)</text>
        <dbReference type="Rhea" id="RHEA:13065"/>
        <dbReference type="ChEBI" id="CHEBI:15377"/>
        <dbReference type="ChEBI" id="CHEBI:15378"/>
        <dbReference type="ChEBI" id="CHEBI:30616"/>
        <dbReference type="ChEBI" id="CHEBI:43474"/>
        <dbReference type="ChEBI" id="CHEBI:456216"/>
        <dbReference type="EC" id="5.6.2.3"/>
    </reaction>
</comment>
<dbReference type="InterPro" id="IPR049550">
    <property type="entry name" value="RecD_N"/>
</dbReference>
<evidence type="ECO:0000256" key="1">
    <source>
        <dbReference type="ARBA" id="ARBA00022722"/>
    </source>
</evidence>
<evidence type="ECO:0000256" key="3">
    <source>
        <dbReference type="ARBA" id="ARBA00022763"/>
    </source>
</evidence>
<proteinExistence type="inferred from homology"/>
<keyword evidence="9 11" id="KW-0234">DNA repair</keyword>
<dbReference type="Gene3D" id="1.10.10.1020">
    <property type="entry name" value="RecBCD complex, subunit RecD, N-terminal domain"/>
    <property type="match status" value="1"/>
</dbReference>
<dbReference type="EMBL" id="LR217722">
    <property type="protein sequence ID" value="VFP85044.1"/>
    <property type="molecule type" value="Genomic_DNA"/>
</dbReference>
<dbReference type="PANTHER" id="PTHR43788">
    <property type="entry name" value="DNA2/NAM7 HELICASE FAMILY MEMBER"/>
    <property type="match status" value="1"/>
</dbReference>
<evidence type="ECO:0000256" key="10">
    <source>
        <dbReference type="ARBA" id="ARBA00023235"/>
    </source>
</evidence>
<dbReference type="GO" id="GO:0016887">
    <property type="term" value="F:ATP hydrolysis activity"/>
    <property type="evidence" value="ECO:0007669"/>
    <property type="project" value="RHEA"/>
</dbReference>
<reference evidence="14 15" key="1">
    <citation type="submission" date="2019-02" db="EMBL/GenBank/DDBJ databases">
        <authorList>
            <person name="Manzano-Marin A."/>
            <person name="Manzano-Marin A."/>
        </authorList>
    </citation>
    <scope>NUCLEOTIDE SEQUENCE [LARGE SCALE GENOMIC DNA]</scope>
    <source>
        <strain evidence="14 15">BuCisplendens</strain>
    </source>
</reference>
<evidence type="ECO:0000256" key="5">
    <source>
        <dbReference type="ARBA" id="ARBA00022806"/>
    </source>
</evidence>
<evidence type="ECO:0000256" key="8">
    <source>
        <dbReference type="ARBA" id="ARBA00023125"/>
    </source>
</evidence>
<comment type="subunit">
    <text evidence="11">Heterotrimer of RecB, RecC and RecD. All subunits contribute to DNA-binding.</text>
</comment>
<dbReference type="NCBIfam" id="TIGR01447">
    <property type="entry name" value="recD"/>
    <property type="match status" value="1"/>
</dbReference>
<keyword evidence="7 11" id="KW-0067">ATP-binding</keyword>
<comment type="similarity">
    <text evidence="11">Belongs to the RecD family.</text>
</comment>
<dbReference type="RefSeq" id="WP_154048969.1">
    <property type="nucleotide sequence ID" value="NZ_LR217722.1"/>
</dbReference>
<keyword evidence="6 11" id="KW-0269">Exonuclease</keyword>
<feature type="domain" description="UvrD-like helicase C-terminal" evidence="12">
    <location>
        <begin position="535"/>
        <end position="581"/>
    </location>
</feature>
<dbReference type="AlphaFoldDB" id="A0A451DEI9"/>
<dbReference type="GO" id="GO:0043139">
    <property type="term" value="F:5'-3' DNA helicase activity"/>
    <property type="evidence" value="ECO:0007669"/>
    <property type="project" value="UniProtKB-UniRule"/>
</dbReference>
<feature type="binding site" evidence="11">
    <location>
        <begin position="182"/>
        <end position="189"/>
    </location>
    <ligand>
        <name>ATP</name>
        <dbReference type="ChEBI" id="CHEBI:30616"/>
    </ligand>
</feature>
<keyword evidence="10 11" id="KW-0413">Isomerase</keyword>
<dbReference type="Pfam" id="PF21185">
    <property type="entry name" value="RecD_N"/>
    <property type="match status" value="1"/>
</dbReference>
<keyword evidence="4 11" id="KW-0378">Hydrolase</keyword>
<dbReference type="GO" id="GO:0008854">
    <property type="term" value="F:exodeoxyribonuclease V activity"/>
    <property type="evidence" value="ECO:0007669"/>
    <property type="project" value="InterPro"/>
</dbReference>
<dbReference type="Proteomes" id="UP000294413">
    <property type="component" value="Chromosome 1"/>
</dbReference>
<dbReference type="Pfam" id="PF13245">
    <property type="entry name" value="AAA_19"/>
    <property type="match status" value="1"/>
</dbReference>
<dbReference type="Pfam" id="PF13538">
    <property type="entry name" value="UvrD_C_2"/>
    <property type="match status" value="1"/>
</dbReference>
<dbReference type="CDD" id="cd18809">
    <property type="entry name" value="SF1_C_RecD"/>
    <property type="match status" value="1"/>
</dbReference>
<keyword evidence="2 11" id="KW-0547">Nucleotide-binding</keyword>
<keyword evidence="3 11" id="KW-0227">DNA damage</keyword>
<protein>
    <recommendedName>
        <fullName evidence="11">RecBCD enzyme subunit RecD</fullName>
        <ecNumber evidence="11">5.6.2.3</ecNumber>
    </recommendedName>
    <alternativeName>
        <fullName evidence="11">DNA 5'-3' helicase subunit RecD</fullName>
    </alternativeName>
    <alternativeName>
        <fullName evidence="11">Exonuclease V subunit RecD</fullName>
        <shortName evidence="11">ExoV subunit RecD</shortName>
    </alternativeName>
    <alternativeName>
        <fullName evidence="11">Helicase/nuclease RecBCD subunit RecD</fullName>
    </alternativeName>
</protein>
<evidence type="ECO:0000259" key="12">
    <source>
        <dbReference type="Pfam" id="PF13538"/>
    </source>
</evidence>
<dbReference type="SUPFAM" id="SSF52540">
    <property type="entry name" value="P-loop containing nucleoside triphosphate hydrolases"/>
    <property type="match status" value="2"/>
</dbReference>
<evidence type="ECO:0000313" key="14">
    <source>
        <dbReference type="EMBL" id="VFP85044.1"/>
    </source>
</evidence>
<evidence type="ECO:0000259" key="13">
    <source>
        <dbReference type="Pfam" id="PF21185"/>
    </source>
</evidence>
<dbReference type="GO" id="GO:0000724">
    <property type="term" value="P:double-strand break repair via homologous recombination"/>
    <property type="evidence" value="ECO:0007669"/>
    <property type="project" value="UniProtKB-UniRule"/>
</dbReference>
<dbReference type="InterPro" id="IPR050534">
    <property type="entry name" value="Coronavir_polyprotein_1ab"/>
</dbReference>
<feature type="domain" description="RecBCD enzyme subunit RecD N-terminal" evidence="13">
    <location>
        <begin position="39"/>
        <end position="119"/>
    </location>
</feature>
<keyword evidence="8 11" id="KW-0238">DNA-binding</keyword>
<sequence length="607" mass="71541">MIPQNKKKFFRIINSAKNNNKILCINFYFCFNKNFANIAPEVILVMLFLSQSLYSGHTCIPIKIFKKNKLFSQKNDLFFKLFQLVSEDNGNWFDIVINSNVCSNGVHKTPLVLERKYLYIYKYWYSETKIIEFIYHQSSKFNTKNIQKYKKLIKKHCLKHIDCNQAIAIQKALLNKICFIIGGPGTGKTSILAYLVLVLIKNTKKKINIHLSASTGKATAKLTQSIYYILNKKKMNKNEKLSYPKIGVTLHSLFNIQKKNNQCNDHYIKSYEKIDVLIIDECSMIDLNMMDIIVTNIKKKTKIIFVGDVNQLSPIENGSVLKEICNIEYQRSYKNTQLKQLNNINNQEQKRQYISILKKKYRFIKNSGLNNLINLLEKKKYFNISNFYKKKYPDIICKSLQTQSKYFNMLKKIKKYYKKYIKFLKKKSSPKKIIQKFNKYQILCSVKKGIYGTKKINKYLDQCFYYKKQKNKRKKNFFYHGKPLLIKKNNTSLKLMNGDIGICLIVNNKINVYFILPNQKIHVVDPYILFNYDTAWCITIHKSQGSEYSSVQVIIPNNLYSILSKELFYTAITRAKKKITIYANKDIIKFMIRNQKKRYSGLSRKIL</sequence>
<dbReference type="CDD" id="cd17933">
    <property type="entry name" value="DEXSc_RecD-like"/>
    <property type="match status" value="1"/>
</dbReference>
<comment type="miscellaneous">
    <text evidence="11">In the RecBCD complex, RecB has a slow 3'-5' helicase, an exonuclease activity and loads RecA onto ssDNA, RecD has a fast 5'-3' helicase activity, while RecC stimulates the ATPase and processivity of the RecB helicase and contributes to recognition of the Chi site.</text>
</comment>
<dbReference type="GO" id="GO:0003677">
    <property type="term" value="F:DNA binding"/>
    <property type="evidence" value="ECO:0007669"/>
    <property type="project" value="UniProtKB-UniRule"/>
</dbReference>
<keyword evidence="1 11" id="KW-0540">Nuclease</keyword>
<dbReference type="InterPro" id="IPR027785">
    <property type="entry name" value="UvrD-like_helicase_C"/>
</dbReference>
<dbReference type="GO" id="GO:0009338">
    <property type="term" value="C:exodeoxyribonuclease V complex"/>
    <property type="evidence" value="ECO:0007669"/>
    <property type="project" value="InterPro"/>
</dbReference>
<evidence type="ECO:0000256" key="2">
    <source>
        <dbReference type="ARBA" id="ARBA00022741"/>
    </source>
</evidence>
<dbReference type="InterPro" id="IPR006344">
    <property type="entry name" value="RecD"/>
</dbReference>
<dbReference type="InterPro" id="IPR027417">
    <property type="entry name" value="P-loop_NTPase"/>
</dbReference>
<dbReference type="HAMAP" id="MF_01487">
    <property type="entry name" value="RecD"/>
    <property type="match status" value="1"/>
</dbReference>
<evidence type="ECO:0000313" key="15">
    <source>
        <dbReference type="Proteomes" id="UP000294413"/>
    </source>
</evidence>